<dbReference type="EMBL" id="JAKUDN010000002">
    <property type="protein sequence ID" value="MCP8352573.1"/>
    <property type="molecule type" value="Genomic_DNA"/>
</dbReference>
<evidence type="ECO:0000313" key="2">
    <source>
        <dbReference type="Proteomes" id="UP001320768"/>
    </source>
</evidence>
<gene>
    <name evidence="1" type="ORF">MKS91_04645</name>
</gene>
<protein>
    <submittedName>
        <fullName evidence="1">Uncharacterized protein</fullName>
    </submittedName>
</protein>
<dbReference type="Proteomes" id="UP001320768">
    <property type="component" value="Unassembled WGS sequence"/>
</dbReference>
<proteinExistence type="predicted"/>
<name>A0ABT1L8X1_9GAMM</name>
<organism evidence="1 2">
    <name type="scientific">Candidatus Synchoanobacter obligatus</name>
    <dbReference type="NCBI Taxonomy" id="2919597"/>
    <lineage>
        <taxon>Bacteria</taxon>
        <taxon>Pseudomonadati</taxon>
        <taxon>Pseudomonadota</taxon>
        <taxon>Gammaproteobacteria</taxon>
        <taxon>Candidatus Comchoanobacterales</taxon>
        <taxon>Candidatus Comchoanobacteraceae</taxon>
        <taxon>Candidatus Synchoanobacter</taxon>
    </lineage>
</organism>
<sequence>MNMSTRMFISSAFALVVAWIVIPHIVISYGMTVGAAAVSGLPSYTPVVVAELIKSQAIQAAVLSVHQLRPMILTAASAVGFILPPIFEGTFKATKFVLSHTLLPVAKAVKNVMLPKKIHNIKSPVISG</sequence>
<dbReference type="RefSeq" id="WP_258569679.1">
    <property type="nucleotide sequence ID" value="NZ_JAKUDN010000002.1"/>
</dbReference>
<keyword evidence="2" id="KW-1185">Reference proteome</keyword>
<comment type="caution">
    <text evidence="1">The sequence shown here is derived from an EMBL/GenBank/DDBJ whole genome shotgun (WGS) entry which is preliminary data.</text>
</comment>
<accession>A0ABT1L8X1</accession>
<evidence type="ECO:0000313" key="1">
    <source>
        <dbReference type="EMBL" id="MCP8352573.1"/>
    </source>
</evidence>
<reference evidence="1 2" key="1">
    <citation type="journal article" date="2022" name="Nat. Microbiol.">
        <title>The microbiome of a bacterivorous marine choanoflagellate contains a resource-demanding obligate bacterial associate.</title>
        <authorList>
            <person name="Needham D.M."/>
            <person name="Poirier C."/>
            <person name="Bachy C."/>
            <person name="George E.E."/>
            <person name="Wilken S."/>
            <person name="Yung C.C.M."/>
            <person name="Limardo A.J."/>
            <person name="Morando M."/>
            <person name="Sudek L."/>
            <person name="Malmstrom R.R."/>
            <person name="Keeling P.J."/>
            <person name="Santoro A.E."/>
            <person name="Worden A.Z."/>
        </authorList>
    </citation>
    <scope>NUCLEOTIDE SEQUENCE [LARGE SCALE GENOMIC DNA]</scope>
    <source>
        <strain evidence="1 2">Comchoano-2</strain>
    </source>
</reference>